<dbReference type="AlphaFoldDB" id="A0A2P5DLL2"/>
<keyword evidence="2" id="KW-1185">Reference proteome</keyword>
<evidence type="ECO:0000313" key="1">
    <source>
        <dbReference type="EMBL" id="PON74155.1"/>
    </source>
</evidence>
<sequence length="110" mass="12761">MQKPRNGFWFKHWNRRGYSLTLNDQEKASWVLNMMCQMVSKNVQSISVKECEYGFSKEIVPSHSWFIYPPPIVPYAISCNVTISSLFPSGFSVFLLCPLMNSNLHPKKIK</sequence>
<dbReference type="EMBL" id="JXTB01000030">
    <property type="protein sequence ID" value="PON74155.1"/>
    <property type="molecule type" value="Genomic_DNA"/>
</dbReference>
<evidence type="ECO:0000313" key="2">
    <source>
        <dbReference type="Proteomes" id="UP000237105"/>
    </source>
</evidence>
<dbReference type="Proteomes" id="UP000237105">
    <property type="component" value="Unassembled WGS sequence"/>
</dbReference>
<gene>
    <name evidence="1" type="ORF">PanWU01x14_053650</name>
</gene>
<reference evidence="2" key="1">
    <citation type="submission" date="2016-06" db="EMBL/GenBank/DDBJ databases">
        <title>Parallel loss of symbiosis genes in relatives of nitrogen-fixing non-legume Parasponia.</title>
        <authorList>
            <person name="Van Velzen R."/>
            <person name="Holmer R."/>
            <person name="Bu F."/>
            <person name="Rutten L."/>
            <person name="Van Zeijl A."/>
            <person name="Liu W."/>
            <person name="Santuari L."/>
            <person name="Cao Q."/>
            <person name="Sharma T."/>
            <person name="Shen D."/>
            <person name="Roswanjaya Y."/>
            <person name="Wardhani T."/>
            <person name="Kalhor M.S."/>
            <person name="Jansen J."/>
            <person name="Van den Hoogen J."/>
            <person name="Gungor B."/>
            <person name="Hartog M."/>
            <person name="Hontelez J."/>
            <person name="Verver J."/>
            <person name="Yang W.-C."/>
            <person name="Schijlen E."/>
            <person name="Repin R."/>
            <person name="Schilthuizen M."/>
            <person name="Schranz E."/>
            <person name="Heidstra R."/>
            <person name="Miyata K."/>
            <person name="Fedorova E."/>
            <person name="Kohlen W."/>
            <person name="Bisseling T."/>
            <person name="Smit S."/>
            <person name="Geurts R."/>
        </authorList>
    </citation>
    <scope>NUCLEOTIDE SEQUENCE [LARGE SCALE GENOMIC DNA]</scope>
    <source>
        <strain evidence="2">cv. WU1-14</strain>
    </source>
</reference>
<comment type="caution">
    <text evidence="1">The sequence shown here is derived from an EMBL/GenBank/DDBJ whole genome shotgun (WGS) entry which is preliminary data.</text>
</comment>
<proteinExistence type="predicted"/>
<protein>
    <submittedName>
        <fullName evidence="1">Uncharacterized protein</fullName>
    </submittedName>
</protein>
<accession>A0A2P5DLL2</accession>
<dbReference type="OrthoDB" id="10508856at2759"/>
<organism evidence="1 2">
    <name type="scientific">Parasponia andersonii</name>
    <name type="common">Sponia andersonii</name>
    <dbReference type="NCBI Taxonomy" id="3476"/>
    <lineage>
        <taxon>Eukaryota</taxon>
        <taxon>Viridiplantae</taxon>
        <taxon>Streptophyta</taxon>
        <taxon>Embryophyta</taxon>
        <taxon>Tracheophyta</taxon>
        <taxon>Spermatophyta</taxon>
        <taxon>Magnoliopsida</taxon>
        <taxon>eudicotyledons</taxon>
        <taxon>Gunneridae</taxon>
        <taxon>Pentapetalae</taxon>
        <taxon>rosids</taxon>
        <taxon>fabids</taxon>
        <taxon>Rosales</taxon>
        <taxon>Cannabaceae</taxon>
        <taxon>Parasponia</taxon>
    </lineage>
</organism>
<name>A0A2P5DLL2_PARAD</name>